<dbReference type="Pfam" id="PF03372">
    <property type="entry name" value="Exo_endo_phos"/>
    <property type="match status" value="1"/>
</dbReference>
<dbReference type="EMBL" id="JAGYWB010000016">
    <property type="protein sequence ID" value="KAI0496281.1"/>
    <property type="molecule type" value="Genomic_DNA"/>
</dbReference>
<dbReference type="SUPFAM" id="SSF56219">
    <property type="entry name" value="DNase I-like"/>
    <property type="match status" value="1"/>
</dbReference>
<dbReference type="InterPro" id="IPR040256">
    <property type="entry name" value="At4g02000-like"/>
</dbReference>
<keyword evidence="4" id="KW-1185">Reference proteome</keyword>
<proteinExistence type="predicted"/>
<dbReference type="Pfam" id="PF14111">
    <property type="entry name" value="DUF4283"/>
    <property type="match status" value="1"/>
</dbReference>
<dbReference type="InterPro" id="IPR005135">
    <property type="entry name" value="Endo/exonuclease/phosphatase"/>
</dbReference>
<accession>A0A8T3AJU0</accession>
<dbReference type="GO" id="GO:0008270">
    <property type="term" value="F:zinc ion binding"/>
    <property type="evidence" value="ECO:0007669"/>
    <property type="project" value="UniProtKB-KW"/>
</dbReference>
<organism evidence="3 4">
    <name type="scientific">Dendrobium nobile</name>
    <name type="common">Orchid</name>
    <dbReference type="NCBI Taxonomy" id="94219"/>
    <lineage>
        <taxon>Eukaryota</taxon>
        <taxon>Viridiplantae</taxon>
        <taxon>Streptophyta</taxon>
        <taxon>Embryophyta</taxon>
        <taxon>Tracheophyta</taxon>
        <taxon>Spermatophyta</taxon>
        <taxon>Magnoliopsida</taxon>
        <taxon>Liliopsida</taxon>
        <taxon>Asparagales</taxon>
        <taxon>Orchidaceae</taxon>
        <taxon>Epidendroideae</taxon>
        <taxon>Malaxideae</taxon>
        <taxon>Dendrobiinae</taxon>
        <taxon>Dendrobium</taxon>
    </lineage>
</organism>
<feature type="domain" description="CCHC-type" evidence="2">
    <location>
        <begin position="288"/>
        <end position="303"/>
    </location>
</feature>
<gene>
    <name evidence="3" type="ORF">KFK09_022595</name>
</gene>
<evidence type="ECO:0000259" key="2">
    <source>
        <dbReference type="PROSITE" id="PS50158"/>
    </source>
</evidence>
<evidence type="ECO:0000313" key="4">
    <source>
        <dbReference type="Proteomes" id="UP000829196"/>
    </source>
</evidence>
<keyword evidence="1" id="KW-0479">Metal-binding</keyword>
<name>A0A8T3AJU0_DENNO</name>
<dbReference type="Proteomes" id="UP000829196">
    <property type="component" value="Unassembled WGS sequence"/>
</dbReference>
<dbReference type="InterPro" id="IPR001878">
    <property type="entry name" value="Znf_CCHC"/>
</dbReference>
<dbReference type="AlphaFoldDB" id="A0A8T3AJU0"/>
<evidence type="ECO:0000256" key="1">
    <source>
        <dbReference type="PROSITE-ProRule" id="PRU00047"/>
    </source>
</evidence>
<dbReference type="Gene3D" id="3.60.10.10">
    <property type="entry name" value="Endonuclease/exonuclease/phosphatase"/>
    <property type="match status" value="1"/>
</dbReference>
<dbReference type="PROSITE" id="PS50158">
    <property type="entry name" value="ZF_CCHC"/>
    <property type="match status" value="1"/>
</dbReference>
<dbReference type="InterPro" id="IPR025558">
    <property type="entry name" value="DUF4283"/>
</dbReference>
<keyword evidence="1" id="KW-0862">Zinc</keyword>
<keyword evidence="1" id="KW-0863">Zinc-finger</keyword>
<dbReference type="OrthoDB" id="692400at2759"/>
<dbReference type="PANTHER" id="PTHR31286:SF99">
    <property type="entry name" value="DUF4283 DOMAIN-CONTAINING PROTEIN"/>
    <property type="match status" value="1"/>
</dbReference>
<dbReference type="GO" id="GO:0003676">
    <property type="term" value="F:nucleic acid binding"/>
    <property type="evidence" value="ECO:0007669"/>
    <property type="project" value="InterPro"/>
</dbReference>
<evidence type="ECO:0000313" key="3">
    <source>
        <dbReference type="EMBL" id="KAI0496281.1"/>
    </source>
</evidence>
<sequence>MIAPRHPNYPRLVGKERGGLMIREGSRSVIKPLMVEGKGKRIVDENSSDLAAVDRSENIRKCNPDSSETNLKVCGFSGLFRQEQNRGSLNPVEDRAIGSFKDRLSDPLINKEQNEVEEINGAWSKPKNIKIDFKKINFDLRKQWNQFGGFHMTLIGMNWILCSFKNKDVLDEILNGGPWYVNGFIVGMDRWSPAFDPYSFKGISAPVWIRLPCLPLYCWDEGNLASIASRFGTPLYLDGNTFRWGKKEFARICVKVDLEKKLPNGVWIDGIAGRFFQRVEYEKINLLCYHCGCVGHELNTCPEKVAQGIKDQSKNTPETIISAEKNSVGTKHNAVTKVEYGPWIHVQFKNRRNYNNANGFRSNKSSNIKEKIEVGKQSITVEQQVQISEQNSKDCLITGQITEINEKAAMEVSPRSNREEVQLKNAFEILSEEKDCDNFEPLEDDRNLLYKKMEDIQTNAMEEGKPSLSKSVKNKLAKELKGARKREAALYLKEVVKDQDVFFIGLMETKINSINRLDVDMLIGKDWDFCHLPSVGLSGGILVLWNSKIVNFVVNDSSSQMMVGDLSIPSMGSWRIATVYGSRCCKERERLWSLLNNCMDSSTPSIIGGDFNCVLNKDEKRGGKRFLFSKGPRDMKEFMTSNDFHDVGIIGPRFTWCNNKAGNSRIWERLDRCILNSKALRLLPTATTMHLARVASDHSPIILKMIDKVRLNSKIIRYEDTWRLYPAARSIVYHSWRKKDDGEEGLILQKKINRTLKALFFWSRNKCKELNDLKVKLKMEILDLQTKEALGSG</sequence>
<dbReference type="PANTHER" id="PTHR31286">
    <property type="entry name" value="GLYCINE-RICH CELL WALL STRUCTURAL PROTEIN 1.8-LIKE"/>
    <property type="match status" value="1"/>
</dbReference>
<comment type="caution">
    <text evidence="3">The sequence shown here is derived from an EMBL/GenBank/DDBJ whole genome shotgun (WGS) entry which is preliminary data.</text>
</comment>
<reference evidence="3" key="1">
    <citation type="journal article" date="2022" name="Front. Genet.">
        <title>Chromosome-Scale Assembly of the Dendrobium nobile Genome Provides Insights Into the Molecular Mechanism of the Biosynthesis of the Medicinal Active Ingredient of Dendrobium.</title>
        <authorList>
            <person name="Xu Q."/>
            <person name="Niu S.-C."/>
            <person name="Li K.-L."/>
            <person name="Zheng P.-J."/>
            <person name="Zhang X.-J."/>
            <person name="Jia Y."/>
            <person name="Liu Y."/>
            <person name="Niu Y.-X."/>
            <person name="Yu L.-H."/>
            <person name="Chen D.-F."/>
            <person name="Zhang G.-Q."/>
        </authorList>
    </citation>
    <scope>NUCLEOTIDE SEQUENCE</scope>
    <source>
        <tissue evidence="3">Leaf</tissue>
    </source>
</reference>
<dbReference type="InterPro" id="IPR036691">
    <property type="entry name" value="Endo/exonu/phosph_ase_sf"/>
</dbReference>
<protein>
    <recommendedName>
        <fullName evidence="2">CCHC-type domain-containing protein</fullName>
    </recommendedName>
</protein>
<dbReference type="GO" id="GO:0003824">
    <property type="term" value="F:catalytic activity"/>
    <property type="evidence" value="ECO:0007669"/>
    <property type="project" value="InterPro"/>
</dbReference>